<evidence type="ECO:0000313" key="10">
    <source>
        <dbReference type="Proteomes" id="UP000488956"/>
    </source>
</evidence>
<comment type="caution">
    <text evidence="6">The sequence shown here is derived from an EMBL/GenBank/DDBJ whole genome shotgun (WGS) entry which is preliminary data.</text>
</comment>
<feature type="transmembrane region" description="Helical" evidence="2">
    <location>
        <begin position="474"/>
        <end position="499"/>
    </location>
</feature>
<sequence>AVWMSLQVDLQGNYTIERFNRLSDYSQRVSVKRLVFISLVTPLPCIVLSILKEVPPLKPIEAGVVENWVFFIRAWIVSAIVGGSIPVMVHQDIPRLTMTAPQVVFVALLGGAVAMILIGVACAFTFFPWPFGVLIVGLPLMCVEAFCHIRLVDHQLQVDGALWTDIKSALASIHCLVWLTFIYPLYIYGFVSLSGTGQVLFVAVLPIMKLIAKNWMNFTLSGRDEIKPEMIVFVVEVFNSLYISSALQSTSSWASTATVMASDLAGFWVSMVDITEALSEITRLMKKIPRRHPLAKESFVQIAGIILAANKAIRNNQNTGRAFSDSLKNTKKQRSTNKPPLKAGPTIACIYPEVKTAQATYIHTETPKRKLFQGSPVVPVFVPRNQGGEAKKTEKSNTATTMTNPDIVAIFSREERTLFIHKSMHVLFITEYVILFEYIEVMMPLVYCLFRVALFHLPNRIYFSTMAGLSSSQLLSSTLTVLAYSSLEFVSFVIAVAVMKGALGFNPLRQLAFVLDTQAGRIQTKLIVILLYVTQMPLAHLGADFSFKFAWIPGNQTTNS</sequence>
<evidence type="ECO:0000313" key="7">
    <source>
        <dbReference type="Proteomes" id="UP000429523"/>
    </source>
</evidence>
<evidence type="ECO:0000256" key="2">
    <source>
        <dbReference type="SAM" id="Phobius"/>
    </source>
</evidence>
<dbReference type="Proteomes" id="UP000437068">
    <property type="component" value="Unassembled WGS sequence"/>
</dbReference>
<dbReference type="Proteomes" id="UP000429523">
    <property type="component" value="Unassembled WGS sequence"/>
</dbReference>
<dbReference type="Proteomes" id="UP000488956">
    <property type="component" value="Unassembled WGS sequence"/>
</dbReference>
<evidence type="ECO:0000313" key="4">
    <source>
        <dbReference type="EMBL" id="KAE9058987.1"/>
    </source>
</evidence>
<organism evidence="6 8">
    <name type="scientific">Phytophthora fragariae</name>
    <dbReference type="NCBI Taxonomy" id="53985"/>
    <lineage>
        <taxon>Eukaryota</taxon>
        <taxon>Sar</taxon>
        <taxon>Stramenopiles</taxon>
        <taxon>Oomycota</taxon>
        <taxon>Peronosporomycetes</taxon>
        <taxon>Peronosporales</taxon>
        <taxon>Peronosporaceae</taxon>
        <taxon>Phytophthora</taxon>
    </lineage>
</organism>
<evidence type="ECO:0000313" key="9">
    <source>
        <dbReference type="Proteomes" id="UP000440732"/>
    </source>
</evidence>
<dbReference type="EMBL" id="QXGF01005742">
    <property type="protein sequence ID" value="KAE8918397.1"/>
    <property type="molecule type" value="Genomic_DNA"/>
</dbReference>
<reference evidence="7 8" key="1">
    <citation type="submission" date="2018-08" db="EMBL/GenBank/DDBJ databases">
        <title>Genomic investigation of the strawberry pathogen Phytophthora fragariae indicates pathogenicity is determined by transcriptional variation in three key races.</title>
        <authorList>
            <person name="Adams T.M."/>
            <person name="Armitage A.D."/>
            <person name="Sobczyk M.K."/>
            <person name="Bates H.J."/>
            <person name="Dunwell J.M."/>
            <person name="Nellist C.F."/>
            <person name="Harrison R.J."/>
        </authorList>
    </citation>
    <scope>NUCLEOTIDE SEQUENCE [LARGE SCALE GENOMIC DNA]</scope>
    <source>
        <strain evidence="6 8">A4</strain>
        <strain evidence="5 9">NOV-5</strain>
        <strain evidence="3 7">NOV-9</strain>
        <strain evidence="4 10">ONT-3</strain>
    </source>
</reference>
<keyword evidence="2" id="KW-1133">Transmembrane helix</keyword>
<dbReference type="Proteomes" id="UP000440732">
    <property type="component" value="Unassembled WGS sequence"/>
</dbReference>
<dbReference type="EMBL" id="QXGE01006401">
    <property type="protein sequence ID" value="KAE9265314.1"/>
    <property type="molecule type" value="Genomic_DNA"/>
</dbReference>
<feature type="transmembrane region" description="Helical" evidence="2">
    <location>
        <begin position="34"/>
        <end position="51"/>
    </location>
</feature>
<protein>
    <submittedName>
        <fullName evidence="6">Uncharacterized protein</fullName>
    </submittedName>
</protein>
<keyword evidence="2" id="KW-0812">Transmembrane</keyword>
<gene>
    <name evidence="6" type="ORF">PF001_g30944</name>
    <name evidence="5" type="ORF">PF006_g30963</name>
    <name evidence="3" type="ORF">PF009_g31287</name>
    <name evidence="4" type="ORF">PF010_g30799</name>
</gene>
<feature type="region of interest" description="Disordered" evidence="1">
    <location>
        <begin position="320"/>
        <end position="340"/>
    </location>
</feature>
<dbReference type="EMBL" id="QXGA01006364">
    <property type="protein sequence ID" value="KAE9063386.1"/>
    <property type="molecule type" value="Genomic_DNA"/>
</dbReference>
<evidence type="ECO:0000313" key="8">
    <source>
        <dbReference type="Proteomes" id="UP000437068"/>
    </source>
</evidence>
<feature type="transmembrane region" description="Helical" evidence="2">
    <location>
        <begin position="432"/>
        <end position="454"/>
    </location>
</feature>
<evidence type="ECO:0000256" key="1">
    <source>
        <dbReference type="SAM" id="MobiDB-lite"/>
    </source>
</evidence>
<proteinExistence type="predicted"/>
<dbReference type="EMBL" id="QXFX01006215">
    <property type="protein sequence ID" value="KAE9058987.1"/>
    <property type="molecule type" value="Genomic_DNA"/>
</dbReference>
<name>A0A6A4B1P3_9STRA</name>
<evidence type="ECO:0000313" key="6">
    <source>
        <dbReference type="EMBL" id="KAE9265314.1"/>
    </source>
</evidence>
<feature type="transmembrane region" description="Helical" evidence="2">
    <location>
        <begin position="71"/>
        <end position="91"/>
    </location>
</feature>
<feature type="non-terminal residue" evidence="6">
    <location>
        <position position="1"/>
    </location>
</feature>
<feature type="transmembrane region" description="Helical" evidence="2">
    <location>
        <begin position="103"/>
        <end position="127"/>
    </location>
</feature>
<evidence type="ECO:0000313" key="5">
    <source>
        <dbReference type="EMBL" id="KAE9063386.1"/>
    </source>
</evidence>
<dbReference type="AlphaFoldDB" id="A0A6A4B1P3"/>
<feature type="transmembrane region" description="Helical" evidence="2">
    <location>
        <begin position="187"/>
        <end position="208"/>
    </location>
</feature>
<accession>A0A6A4B1P3</accession>
<evidence type="ECO:0000313" key="3">
    <source>
        <dbReference type="EMBL" id="KAE8918397.1"/>
    </source>
</evidence>
<keyword evidence="2" id="KW-0472">Membrane</keyword>